<accession>A0A1X6YID4</accession>
<dbReference type="GO" id="GO:0016787">
    <property type="term" value="F:hydrolase activity"/>
    <property type="evidence" value="ECO:0007669"/>
    <property type="project" value="UniProtKB-KW"/>
</dbReference>
<organism evidence="3 4">
    <name type="scientific">Roseovarius halotolerans</name>
    <dbReference type="NCBI Taxonomy" id="505353"/>
    <lineage>
        <taxon>Bacteria</taxon>
        <taxon>Pseudomonadati</taxon>
        <taxon>Pseudomonadota</taxon>
        <taxon>Alphaproteobacteria</taxon>
        <taxon>Rhodobacterales</taxon>
        <taxon>Roseobacteraceae</taxon>
        <taxon>Roseovarius</taxon>
    </lineage>
</organism>
<sequence length="324" mass="34690">MHETTPHPDPGAKLSFADVTHVGDGLDRPESIHVSPDGGLVVSHRARGVSRISKDGRVTTHGPDPAWVNGAELVPNGIAPQADGSVLIANIGEGGGIWRLTRDEKLESVVSVVDGVELAAANFVMSDSEGRLWITVSTVQQPRFNAYSDKVADGLIVLIENGKPRILADDICFANECRLTPDGGGLVVSETFARRITRFDLGPDGLSNRQTLVQFGRGDFPDGIRYDRAGNLWVTCIVSNRLWRIAPDGSACLILEDRDDALIDRVETALSTGSMGREHFYDTGQSRLGNIASIAFSDDESRAYLGSLCGTSILSIPVPQGDSA</sequence>
<dbReference type="InterPro" id="IPR011042">
    <property type="entry name" value="6-blade_b-propeller_TolB-like"/>
</dbReference>
<keyword evidence="3" id="KW-0456">Lyase</keyword>
<proteinExistence type="predicted"/>
<dbReference type="PANTHER" id="PTHR47572">
    <property type="entry name" value="LIPOPROTEIN-RELATED"/>
    <property type="match status" value="1"/>
</dbReference>
<dbReference type="PANTHER" id="PTHR47572:SF4">
    <property type="entry name" value="LACTONASE DRP35"/>
    <property type="match status" value="1"/>
</dbReference>
<gene>
    <name evidence="3" type="primary">vgb</name>
    <name evidence="3" type="ORF">ROH8110_00773</name>
</gene>
<dbReference type="Pfam" id="PF08450">
    <property type="entry name" value="SGL"/>
    <property type="match status" value="1"/>
</dbReference>
<dbReference type="InterPro" id="IPR051262">
    <property type="entry name" value="SMP-30/CGR1_Lactonase"/>
</dbReference>
<reference evidence="3 4" key="1">
    <citation type="submission" date="2017-03" db="EMBL/GenBank/DDBJ databases">
        <authorList>
            <person name="Afonso C.L."/>
            <person name="Miller P.J."/>
            <person name="Scott M.A."/>
            <person name="Spackman E."/>
            <person name="Goraichik I."/>
            <person name="Dimitrov K.M."/>
            <person name="Suarez D.L."/>
            <person name="Swayne D.E."/>
        </authorList>
    </citation>
    <scope>NUCLEOTIDE SEQUENCE [LARGE SCALE GENOMIC DNA]</scope>
    <source>
        <strain evidence="3 4">CECT 8110</strain>
    </source>
</reference>
<keyword evidence="1" id="KW-0378">Hydrolase</keyword>
<dbReference type="RefSeq" id="WP_085816389.1">
    <property type="nucleotide sequence ID" value="NZ_FWFU01000001.1"/>
</dbReference>
<feature type="domain" description="SMP-30/Gluconolactonase/LRE-like region" evidence="2">
    <location>
        <begin position="80"/>
        <end position="250"/>
    </location>
</feature>
<dbReference type="GO" id="GO:0016829">
    <property type="term" value="F:lyase activity"/>
    <property type="evidence" value="ECO:0007669"/>
    <property type="project" value="UniProtKB-KW"/>
</dbReference>
<dbReference type="OrthoDB" id="241638at2"/>
<dbReference type="EMBL" id="FWFU01000001">
    <property type="protein sequence ID" value="SLN21492.1"/>
    <property type="molecule type" value="Genomic_DNA"/>
</dbReference>
<dbReference type="AlphaFoldDB" id="A0A1X6YID4"/>
<evidence type="ECO:0000313" key="3">
    <source>
        <dbReference type="EMBL" id="SLN21492.1"/>
    </source>
</evidence>
<dbReference type="SUPFAM" id="SSF63829">
    <property type="entry name" value="Calcium-dependent phosphotriesterase"/>
    <property type="match status" value="1"/>
</dbReference>
<evidence type="ECO:0000259" key="2">
    <source>
        <dbReference type="Pfam" id="PF08450"/>
    </source>
</evidence>
<evidence type="ECO:0000313" key="4">
    <source>
        <dbReference type="Proteomes" id="UP000193207"/>
    </source>
</evidence>
<dbReference type="Gene3D" id="2.120.10.30">
    <property type="entry name" value="TolB, C-terminal domain"/>
    <property type="match status" value="1"/>
</dbReference>
<name>A0A1X6YID4_9RHOB</name>
<evidence type="ECO:0000256" key="1">
    <source>
        <dbReference type="ARBA" id="ARBA00022801"/>
    </source>
</evidence>
<dbReference type="InterPro" id="IPR013658">
    <property type="entry name" value="SGL"/>
</dbReference>
<protein>
    <submittedName>
        <fullName evidence="3">Virginiamycin B lyase</fullName>
    </submittedName>
</protein>
<dbReference type="Proteomes" id="UP000193207">
    <property type="component" value="Unassembled WGS sequence"/>
</dbReference>
<keyword evidence="4" id="KW-1185">Reference proteome</keyword>